<gene>
    <name evidence="4" type="ORF">EI291_04100</name>
</gene>
<name>A0A3R9P499_9BACT</name>
<dbReference type="InterPro" id="IPR022409">
    <property type="entry name" value="PKD/Chitinase_dom"/>
</dbReference>
<dbReference type="InterPro" id="IPR012938">
    <property type="entry name" value="Glc/Sorbosone_DH"/>
</dbReference>
<dbReference type="Pfam" id="PF18911">
    <property type="entry name" value="PKD_4"/>
    <property type="match status" value="1"/>
</dbReference>
<dbReference type="PANTHER" id="PTHR19328:SF13">
    <property type="entry name" value="HIPL1 PROTEIN"/>
    <property type="match status" value="1"/>
</dbReference>
<evidence type="ECO:0000313" key="5">
    <source>
        <dbReference type="Proteomes" id="UP000273500"/>
    </source>
</evidence>
<keyword evidence="5" id="KW-1185">Reference proteome</keyword>
<proteinExistence type="predicted"/>
<evidence type="ECO:0000259" key="3">
    <source>
        <dbReference type="PROSITE" id="PS50093"/>
    </source>
</evidence>
<organism evidence="4 5">
    <name type="scientific">Hymenobacter rigui</name>
    <dbReference type="NCBI Taxonomy" id="334424"/>
    <lineage>
        <taxon>Bacteria</taxon>
        <taxon>Pseudomonadati</taxon>
        <taxon>Bacteroidota</taxon>
        <taxon>Cytophagia</taxon>
        <taxon>Cytophagales</taxon>
        <taxon>Hymenobacteraceae</taxon>
        <taxon>Hymenobacter</taxon>
    </lineage>
</organism>
<dbReference type="PROSITE" id="PS50093">
    <property type="entry name" value="PKD"/>
    <property type="match status" value="1"/>
</dbReference>
<protein>
    <submittedName>
        <fullName evidence="4">PKD domain-containing protein</fullName>
    </submittedName>
</protein>
<dbReference type="SMART" id="SM00089">
    <property type="entry name" value="PKD"/>
    <property type="match status" value="3"/>
</dbReference>
<accession>A0A3R9P499</accession>
<feature type="domain" description="PKD" evidence="3">
    <location>
        <begin position="528"/>
        <end position="613"/>
    </location>
</feature>
<dbReference type="InterPro" id="IPR013783">
    <property type="entry name" value="Ig-like_fold"/>
</dbReference>
<dbReference type="Proteomes" id="UP000273500">
    <property type="component" value="Unassembled WGS sequence"/>
</dbReference>
<dbReference type="CDD" id="cd00146">
    <property type="entry name" value="PKD"/>
    <property type="match status" value="1"/>
</dbReference>
<dbReference type="Pfam" id="PF22352">
    <property type="entry name" value="K319L-like_PKD"/>
    <property type="match status" value="2"/>
</dbReference>
<feature type="region of interest" description="Disordered" evidence="1">
    <location>
        <begin position="1127"/>
        <end position="1150"/>
    </location>
</feature>
<dbReference type="PANTHER" id="PTHR19328">
    <property type="entry name" value="HEDGEHOG-INTERACTING PROTEIN"/>
    <property type="match status" value="1"/>
</dbReference>
<evidence type="ECO:0000313" key="4">
    <source>
        <dbReference type="EMBL" id="RSK49836.1"/>
    </source>
</evidence>
<dbReference type="Gene3D" id="2.60.40.10">
    <property type="entry name" value="Immunoglobulins"/>
    <property type="match status" value="4"/>
</dbReference>
<dbReference type="EMBL" id="RWIT01000002">
    <property type="protein sequence ID" value="RSK49836.1"/>
    <property type="molecule type" value="Genomic_DNA"/>
</dbReference>
<dbReference type="Pfam" id="PF07995">
    <property type="entry name" value="GSDH"/>
    <property type="match status" value="1"/>
</dbReference>
<dbReference type="RefSeq" id="WP_125418308.1">
    <property type="nucleotide sequence ID" value="NZ_RWIT01000002.1"/>
</dbReference>
<dbReference type="SUPFAM" id="SSF49299">
    <property type="entry name" value="PKD domain"/>
    <property type="match status" value="3"/>
</dbReference>
<dbReference type="Gene3D" id="2.60.120.430">
    <property type="entry name" value="Galactose-binding lectin"/>
    <property type="match status" value="3"/>
</dbReference>
<dbReference type="Gene3D" id="2.120.10.30">
    <property type="entry name" value="TolB, C-terminal domain"/>
    <property type="match status" value="1"/>
</dbReference>
<dbReference type="InterPro" id="IPR011042">
    <property type="entry name" value="6-blade_b-propeller_TolB-like"/>
</dbReference>
<feature type="chain" id="PRO_5018523231" evidence="2">
    <location>
        <begin position="24"/>
        <end position="1484"/>
    </location>
</feature>
<keyword evidence="2" id="KW-0732">Signal</keyword>
<feature type="compositionally biased region" description="Polar residues" evidence="1">
    <location>
        <begin position="1138"/>
        <end position="1150"/>
    </location>
</feature>
<feature type="signal peptide" evidence="2">
    <location>
        <begin position="1"/>
        <end position="23"/>
    </location>
</feature>
<dbReference type="SUPFAM" id="SSF50952">
    <property type="entry name" value="Soluble quinoprotein glucose dehydrogenase"/>
    <property type="match status" value="1"/>
</dbReference>
<sequence>MRYRILCLLLLTLFCPLALPAQAPPAGFTSTVVSDQWNEAVGLTFTASGSHMFVWERPGKVWTVQNGQRRLLLDISEEVGAWHDHGLLGFALHPQFETNGYFYLFYLVDRHYLLNYGTAAYNPATNDYFSATIGRLTRYTATLNGGVYTVNPASRKVLLGATKTTGVASTERSHVTGSLVFGTDGTLLVATGDGANGADADFGSNPGTYYTQALADGIITDKENVGAFRAQMVDCLNGKILRLDPETGAGVPSNPFYNATDPQAPRSKVWALGFRNPFRMTLRPGTGSTSASAGNPGTLYIGDVGFFTWEEVDVVNRPGQNLGWPLFEGLEANSSFVAQKRYNYYMPNPQYGVNGCTQQYYYFQDLLTQATPTGTATFLNPCSGQAIAATVPTFVHSRPLIDWKHGTGPSRTGTFSGSTATVVNLGAAGSPVAGPQFGGSASVGGVFYPYSDFPAQYQNTYFFGDYSGGWIRNMTVDGSNVPSVVRDFVPTGAVVVGLAVHPSQPGLYYVNFPSEIRKITYNSSNQPPVAVASSDKKFGPSPLAVQFTGSASTDPEGQPLSYRWDFGDGTSSTAPNPAHTFTAPSAAPAAYSVRLTVTDNQGLTSQATLLISANNTPPQVTITSPANNALYSLAAETTFPLTATVTDQEHSAAQLSYLWQCYLHHADHEHPEPVQTTPTGSLTTSPLGCGAETYYYRVVLTVTDAAGLATTQEIRLNPDCSTAPAYTFYRAVNLGGAALTLDGNAWSGTPAANFTTNGTFFSNGSVTLLPATDAARTGMIRSSAYSLTSLSATLSQVPNGAYRVWAYVWEDNNAEVFSLALNGQTVQTNYNSGPAGTWRKLGPFDVSVSTGQLQLTTSGGTCNLSGLEVWQASGTPPPPPTNQLPTANAGPDQTITLPTSAATLAGSGSDPDGTISSYAWSQSSGPNTAVFSSLTTAAPTVSGLVAGSYVFSLVVKDNAGASSAADQVTITVGSAPPTGTYTFYRAVNLGGAALTLDGNAWSGTPAANFTTNGTFFANNNVALLPVTDAARTGMIRSSAYSLTSLSATLSQVPNGQYRVWAYVWEDNNAEVFSLALNGQTVQANYNSGPAGTWRKLGPFDVSVSTGQLQLTTSGGTCNLSGLEVWQASGTPPPPPTNQLPTANAGPDQTITLPTSAATLAGSGSDPDGTISSYAWSQSSGPNTAVFSSTTVAAPTVSGLVAGSYVFSLVVKDNAGASSPADQVTVTVNPAGGSTYTFYRAVNLNGPGLTLDGNAWSGTPAANFATNGTFFANNNVALLPATDAARTGMIRSSAYSLTSLSATLSQVPNGQYRVWAYVWEDNNAEVFSLALNGQTVQANYNSGPAGTWRKLGPFDVSVSTGQLQLTTSGGTCNLSGLEVWQASGTPAARPLAAATVRQLAPPSAIYPNPSPDGHYTLTFPPAQNATLTYLLLSPVGRVLARGQLRLPVGSTQTELDIATVPLSTGVYYVQLTGARSTPIHYKLLH</sequence>
<dbReference type="OrthoDB" id="9770043at2"/>
<dbReference type="InterPro" id="IPR035986">
    <property type="entry name" value="PKD_dom_sf"/>
</dbReference>
<feature type="region of interest" description="Disordered" evidence="1">
    <location>
        <begin position="871"/>
        <end position="895"/>
    </location>
</feature>
<reference evidence="4 5" key="1">
    <citation type="submission" date="2018-12" db="EMBL/GenBank/DDBJ databases">
        <authorList>
            <person name="Feng G."/>
            <person name="Zhu H."/>
        </authorList>
    </citation>
    <scope>NUCLEOTIDE SEQUENCE [LARGE SCALE GENOMIC DNA]</scope>
    <source>
        <strain evidence="4 5">KCTC 12533</strain>
    </source>
</reference>
<comment type="caution">
    <text evidence="4">The sequence shown here is derived from an EMBL/GenBank/DDBJ whole genome shotgun (WGS) entry which is preliminary data.</text>
</comment>
<evidence type="ECO:0000256" key="2">
    <source>
        <dbReference type="SAM" id="SignalP"/>
    </source>
</evidence>
<feature type="compositionally biased region" description="Polar residues" evidence="1">
    <location>
        <begin position="883"/>
        <end position="895"/>
    </location>
</feature>
<evidence type="ECO:0000256" key="1">
    <source>
        <dbReference type="SAM" id="MobiDB-lite"/>
    </source>
</evidence>
<dbReference type="InterPro" id="IPR011041">
    <property type="entry name" value="Quinoprot_gluc/sorb_DH_b-prop"/>
</dbReference>
<dbReference type="InterPro" id="IPR000601">
    <property type="entry name" value="PKD_dom"/>
</dbReference>